<name>A0ABN9E6Y7_9NEOB</name>
<protein>
    <submittedName>
        <fullName evidence="1">Uncharacterized protein</fullName>
    </submittedName>
</protein>
<gene>
    <name evidence="1" type="ORF">SPARVUS_LOCUS9327768</name>
</gene>
<evidence type="ECO:0000313" key="2">
    <source>
        <dbReference type="Proteomes" id="UP001162483"/>
    </source>
</evidence>
<proteinExistence type="predicted"/>
<keyword evidence="2" id="KW-1185">Reference proteome</keyword>
<accession>A0ABN9E6Y7</accession>
<sequence>MIWTQDAKNLLCCTIMLPRAQMSWISVLEMWYMCWRRERMAGGQWRGMVALDWFLDPTLIKKNDALDRLDGTPFNNTRQTRDAPSVSLNFKTMFI</sequence>
<dbReference type="Proteomes" id="UP001162483">
    <property type="component" value="Unassembled WGS sequence"/>
</dbReference>
<organism evidence="1 2">
    <name type="scientific">Staurois parvus</name>
    <dbReference type="NCBI Taxonomy" id="386267"/>
    <lineage>
        <taxon>Eukaryota</taxon>
        <taxon>Metazoa</taxon>
        <taxon>Chordata</taxon>
        <taxon>Craniata</taxon>
        <taxon>Vertebrata</taxon>
        <taxon>Euteleostomi</taxon>
        <taxon>Amphibia</taxon>
        <taxon>Batrachia</taxon>
        <taxon>Anura</taxon>
        <taxon>Neobatrachia</taxon>
        <taxon>Ranoidea</taxon>
        <taxon>Ranidae</taxon>
        <taxon>Staurois</taxon>
    </lineage>
</organism>
<evidence type="ECO:0000313" key="1">
    <source>
        <dbReference type="EMBL" id="CAI9580646.1"/>
    </source>
</evidence>
<dbReference type="EMBL" id="CATNWA010015207">
    <property type="protein sequence ID" value="CAI9580646.1"/>
    <property type="molecule type" value="Genomic_DNA"/>
</dbReference>
<reference evidence="1" key="1">
    <citation type="submission" date="2023-05" db="EMBL/GenBank/DDBJ databases">
        <authorList>
            <person name="Stuckert A."/>
        </authorList>
    </citation>
    <scope>NUCLEOTIDE SEQUENCE</scope>
</reference>
<comment type="caution">
    <text evidence="1">The sequence shown here is derived from an EMBL/GenBank/DDBJ whole genome shotgun (WGS) entry which is preliminary data.</text>
</comment>